<proteinExistence type="predicted"/>
<name>A0A1H9CKD9_9GAMM</name>
<keyword evidence="1" id="KW-0812">Transmembrane</keyword>
<keyword evidence="1" id="KW-0472">Membrane</keyword>
<keyword evidence="3" id="KW-1185">Reference proteome</keyword>
<evidence type="ECO:0000256" key="1">
    <source>
        <dbReference type="SAM" id="Phobius"/>
    </source>
</evidence>
<dbReference type="AlphaFoldDB" id="A0A1H9CKD9"/>
<dbReference type="STRING" id="355243.SAMN03080615_00028"/>
<dbReference type="EMBL" id="FOGB01000001">
    <property type="protein sequence ID" value="SEQ01662.1"/>
    <property type="molecule type" value="Genomic_DNA"/>
</dbReference>
<organism evidence="2 3">
    <name type="scientific">Amphritea atlantica</name>
    <dbReference type="NCBI Taxonomy" id="355243"/>
    <lineage>
        <taxon>Bacteria</taxon>
        <taxon>Pseudomonadati</taxon>
        <taxon>Pseudomonadota</taxon>
        <taxon>Gammaproteobacteria</taxon>
        <taxon>Oceanospirillales</taxon>
        <taxon>Oceanospirillaceae</taxon>
        <taxon>Amphritea</taxon>
    </lineage>
</organism>
<keyword evidence="1" id="KW-1133">Transmembrane helix</keyword>
<evidence type="ECO:0000313" key="3">
    <source>
        <dbReference type="Proteomes" id="UP000198749"/>
    </source>
</evidence>
<evidence type="ECO:0000313" key="2">
    <source>
        <dbReference type="EMBL" id="SEQ01662.1"/>
    </source>
</evidence>
<dbReference type="Proteomes" id="UP000198749">
    <property type="component" value="Unassembled WGS sequence"/>
</dbReference>
<gene>
    <name evidence="2" type="ORF">SAMN03080615_00028</name>
</gene>
<protein>
    <submittedName>
        <fullName evidence="2">Uncharacterized protein</fullName>
    </submittedName>
</protein>
<accession>A0A1H9CKD9</accession>
<sequence>MNLSRLTMPCTRTLHSLRSLRAGDGWRYEPSMKYLSLMLLLISNISFACIVGPLSIEPKPELGFNFKEEQSDQCRNCSMISIDSPKEYDSRPASHAIFSVFKNGELVSKAVTSFEEESKNAEFVGIVSKEKGFSYEVSIEYGTGLCMGYKFVFSGSENGS</sequence>
<reference evidence="3" key="1">
    <citation type="submission" date="2016-10" db="EMBL/GenBank/DDBJ databases">
        <authorList>
            <person name="Varghese N."/>
            <person name="Submissions S."/>
        </authorList>
    </citation>
    <scope>NUCLEOTIDE SEQUENCE [LARGE SCALE GENOMIC DNA]</scope>
    <source>
        <strain evidence="3">DSM 18887</strain>
    </source>
</reference>
<feature type="transmembrane region" description="Helical" evidence="1">
    <location>
        <begin position="34"/>
        <end position="56"/>
    </location>
</feature>